<keyword evidence="3 11" id="KW-0813">Transport</keyword>
<comment type="caution">
    <text evidence="13">The sequence shown here is derived from an EMBL/GenBank/DDBJ whole genome shotgun (WGS) entry which is preliminary data.</text>
</comment>
<comment type="subcellular location">
    <subcellularLocation>
        <location evidence="11">Cell inner membrane</location>
        <topology evidence="11">Multi-pass membrane protein</topology>
    </subcellularLocation>
    <subcellularLocation>
        <location evidence="1">Cell membrane</location>
        <topology evidence="1">Multi-pass membrane protein</topology>
    </subcellularLocation>
</comment>
<dbReference type="InterPro" id="IPR047817">
    <property type="entry name" value="ABC2_TM_bact-type"/>
</dbReference>
<evidence type="ECO:0000256" key="3">
    <source>
        <dbReference type="ARBA" id="ARBA00022448"/>
    </source>
</evidence>
<evidence type="ECO:0000313" key="13">
    <source>
        <dbReference type="EMBL" id="MQK26188.1"/>
    </source>
</evidence>
<evidence type="ECO:0000256" key="10">
    <source>
        <dbReference type="ARBA" id="ARBA00023136"/>
    </source>
</evidence>
<organism evidence="13 14">
    <name type="scientific">Escherichia coli</name>
    <dbReference type="NCBI Taxonomy" id="562"/>
    <lineage>
        <taxon>Bacteria</taxon>
        <taxon>Pseudomonadati</taxon>
        <taxon>Pseudomonadota</taxon>
        <taxon>Gammaproteobacteria</taxon>
        <taxon>Enterobacterales</taxon>
        <taxon>Enterobacteriaceae</taxon>
        <taxon>Escherichia</taxon>
    </lineage>
</organism>
<keyword evidence="5" id="KW-0762">Sugar transport</keyword>
<dbReference type="PRINTS" id="PR00164">
    <property type="entry name" value="ABC2TRNSPORT"/>
</dbReference>
<feature type="transmembrane region" description="Helical" evidence="11">
    <location>
        <begin position="156"/>
        <end position="180"/>
    </location>
</feature>
<dbReference type="GO" id="GO:0015920">
    <property type="term" value="P:lipopolysaccharide transport"/>
    <property type="evidence" value="ECO:0007669"/>
    <property type="project" value="TreeGrafter"/>
</dbReference>
<keyword evidence="7" id="KW-0972">Capsule biogenesis/degradation</keyword>
<keyword evidence="4 11" id="KW-1003">Cell membrane</keyword>
<dbReference type="GO" id="GO:0043190">
    <property type="term" value="C:ATP-binding cassette (ABC) transporter complex"/>
    <property type="evidence" value="ECO:0007669"/>
    <property type="project" value="InterPro"/>
</dbReference>
<feature type="transmembrane region" description="Helical" evidence="11">
    <location>
        <begin position="40"/>
        <end position="61"/>
    </location>
</feature>
<reference evidence="13 14" key="1">
    <citation type="journal article" date="2019" name="Environ. Health Perspect.">
        <title>Inter-host Transmission of Carbapenemase-Producing Escherichia coli among Humans and Backyard Animals.</title>
        <authorList>
            <person name="Li J."/>
            <person name="Bi Z."/>
            <person name="Ma S."/>
            <person name="Chen B."/>
            <person name="Cai C."/>
            <person name="He J."/>
            <person name="Schwarz S."/>
            <person name="Sun C."/>
            <person name="Zhou Y."/>
            <person name="Yin J."/>
            <person name="Hulth A."/>
            <person name="Wang Y."/>
            <person name="Shen Z."/>
            <person name="Wang S."/>
            <person name="Wu C."/>
            <person name="Nilsson L.E."/>
            <person name="Walsh T.R."/>
            <person name="Borjesson S."/>
            <person name="Shen J."/>
            <person name="Sun Q."/>
            <person name="Wang Y."/>
        </authorList>
    </citation>
    <scope>NUCLEOTIDE SEQUENCE [LARGE SCALE GENOMIC DNA]</scope>
    <source>
        <strain evidence="13 14">A016f</strain>
    </source>
</reference>
<feature type="transmembrane region" description="Helical" evidence="11">
    <location>
        <begin position="81"/>
        <end position="100"/>
    </location>
</feature>
<evidence type="ECO:0000256" key="4">
    <source>
        <dbReference type="ARBA" id="ARBA00022475"/>
    </source>
</evidence>
<dbReference type="GeneID" id="45796492"/>
<dbReference type="GO" id="GO:0140359">
    <property type="term" value="F:ABC-type transporter activity"/>
    <property type="evidence" value="ECO:0007669"/>
    <property type="project" value="InterPro"/>
</dbReference>
<sequence length="277" mass="31474">MLQHENHSSSLWSLISCLYRNKNVIFEMSKRDIVSRYKGSFIGIFWSLINPIFMLTVYTFVFSVVFKARWGHGAADEPKTQFALILFVGMIIHGFLAENLMRAPGLILQHANYVKKVIFPLEILPVVTLLSVLFHTFISFAVLILAFTIFNGIPHWTVLLAPLIFLPMIIFTVAASWFLSALGVYLRDIGQIIGIITTLLLFLAPVFYPLSALPPVFQHIVMINPLTFIIEESRKVIIWGGTPDFKGLAIYTVASIVCLWLSYIWFQKTRKGFADVI</sequence>
<dbReference type="EMBL" id="RYCF01000074">
    <property type="protein sequence ID" value="MQK26188.1"/>
    <property type="molecule type" value="Genomic_DNA"/>
</dbReference>
<dbReference type="GO" id="GO:0015774">
    <property type="term" value="P:polysaccharide transport"/>
    <property type="evidence" value="ECO:0007669"/>
    <property type="project" value="UniProtKB-KW"/>
</dbReference>
<dbReference type="PANTHER" id="PTHR30413:SF10">
    <property type="entry name" value="CAPSULE POLYSACCHARIDE EXPORT INNER-MEMBRANE PROTEIN CTRC"/>
    <property type="match status" value="1"/>
</dbReference>
<evidence type="ECO:0000256" key="2">
    <source>
        <dbReference type="ARBA" id="ARBA00007783"/>
    </source>
</evidence>
<dbReference type="RefSeq" id="WP_048223985.1">
    <property type="nucleotide sequence ID" value="NZ_JACAHL010000064.1"/>
</dbReference>
<dbReference type="InterPro" id="IPR000412">
    <property type="entry name" value="ABC_2_transport"/>
</dbReference>
<evidence type="ECO:0000256" key="8">
    <source>
        <dbReference type="ARBA" id="ARBA00022989"/>
    </source>
</evidence>
<accession>A0A5P0JBR5</accession>
<dbReference type="InterPro" id="IPR013525">
    <property type="entry name" value="ABC2_TM"/>
</dbReference>
<comment type="similarity">
    <text evidence="2 11">Belongs to the ABC-2 integral membrane protein family.</text>
</comment>
<evidence type="ECO:0000256" key="9">
    <source>
        <dbReference type="ARBA" id="ARBA00023047"/>
    </source>
</evidence>
<protein>
    <recommendedName>
        <fullName evidence="11">Transport permease protein</fullName>
    </recommendedName>
</protein>
<evidence type="ECO:0000313" key="14">
    <source>
        <dbReference type="Proteomes" id="UP000359125"/>
    </source>
</evidence>
<keyword evidence="10 11" id="KW-0472">Membrane</keyword>
<keyword evidence="8 11" id="KW-1133">Transmembrane helix</keyword>
<name>A0A5P0JBR5_ECOLX</name>
<feature type="transmembrane region" description="Helical" evidence="11">
    <location>
        <begin position="121"/>
        <end position="150"/>
    </location>
</feature>
<evidence type="ECO:0000256" key="1">
    <source>
        <dbReference type="ARBA" id="ARBA00004651"/>
    </source>
</evidence>
<keyword evidence="9" id="KW-0625">Polysaccharide transport</keyword>
<evidence type="ECO:0000259" key="12">
    <source>
        <dbReference type="PROSITE" id="PS51012"/>
    </source>
</evidence>
<evidence type="ECO:0000256" key="6">
    <source>
        <dbReference type="ARBA" id="ARBA00022692"/>
    </source>
</evidence>
<gene>
    <name evidence="13" type="ORF">EIZ93_18100</name>
</gene>
<keyword evidence="6 11" id="KW-0812">Transmembrane</keyword>
<dbReference type="Pfam" id="PF01061">
    <property type="entry name" value="ABC2_membrane"/>
    <property type="match status" value="1"/>
</dbReference>
<proteinExistence type="inferred from homology"/>
<evidence type="ECO:0000256" key="7">
    <source>
        <dbReference type="ARBA" id="ARBA00022903"/>
    </source>
</evidence>
<dbReference type="Proteomes" id="UP000359125">
    <property type="component" value="Unassembled WGS sequence"/>
</dbReference>
<dbReference type="PANTHER" id="PTHR30413">
    <property type="entry name" value="INNER MEMBRANE TRANSPORT PERMEASE"/>
    <property type="match status" value="1"/>
</dbReference>
<dbReference type="PROSITE" id="PS51012">
    <property type="entry name" value="ABC_TM2"/>
    <property type="match status" value="1"/>
</dbReference>
<feature type="transmembrane region" description="Helical" evidence="11">
    <location>
        <begin position="248"/>
        <end position="266"/>
    </location>
</feature>
<dbReference type="AlphaFoldDB" id="A0A5P0JBR5"/>
<feature type="transmembrane region" description="Helical" evidence="11">
    <location>
        <begin position="192"/>
        <end position="210"/>
    </location>
</feature>
<evidence type="ECO:0000256" key="11">
    <source>
        <dbReference type="RuleBase" id="RU361157"/>
    </source>
</evidence>
<evidence type="ECO:0000256" key="5">
    <source>
        <dbReference type="ARBA" id="ARBA00022597"/>
    </source>
</evidence>
<feature type="domain" description="ABC transmembrane type-2" evidence="12">
    <location>
        <begin position="42"/>
        <end position="269"/>
    </location>
</feature>